<comment type="caution">
    <text evidence="1">The sequence shown here is derived from an EMBL/GenBank/DDBJ whole genome shotgun (WGS) entry which is preliminary data.</text>
</comment>
<proteinExistence type="predicted"/>
<evidence type="ECO:0000313" key="2">
    <source>
        <dbReference type="Proteomes" id="UP000316759"/>
    </source>
</evidence>
<dbReference type="AlphaFoldDB" id="A0A504YKM5"/>
<reference evidence="1 2" key="1">
    <citation type="submission" date="2019-04" db="EMBL/GenBank/DDBJ databases">
        <title>Annotation for the trematode Fasciola gigantica.</title>
        <authorList>
            <person name="Choi Y.-J."/>
        </authorList>
    </citation>
    <scope>NUCLEOTIDE SEQUENCE [LARGE SCALE GENOMIC DNA]</scope>
    <source>
        <strain evidence="1">Uganda_cow_1</strain>
    </source>
</reference>
<dbReference type="Proteomes" id="UP000316759">
    <property type="component" value="Unassembled WGS sequence"/>
</dbReference>
<accession>A0A504YKM5</accession>
<sequence>MEIDPPSWSNLTLLRGLDEWERKIHPFRTSRIQCRFLIKLICLQPPDKLNVIARCFHLPSQVHNFPQLMKCTSVELRLVTHSFVKSSHSHKPRFPKAPICFLITL</sequence>
<evidence type="ECO:0000313" key="1">
    <source>
        <dbReference type="EMBL" id="TPP58537.1"/>
    </source>
</evidence>
<keyword evidence="2" id="KW-1185">Reference proteome</keyword>
<gene>
    <name evidence="1" type="ORF">FGIG_07612</name>
</gene>
<name>A0A504YKM5_FASGI</name>
<organism evidence="1 2">
    <name type="scientific">Fasciola gigantica</name>
    <name type="common">Giant liver fluke</name>
    <dbReference type="NCBI Taxonomy" id="46835"/>
    <lineage>
        <taxon>Eukaryota</taxon>
        <taxon>Metazoa</taxon>
        <taxon>Spiralia</taxon>
        <taxon>Lophotrochozoa</taxon>
        <taxon>Platyhelminthes</taxon>
        <taxon>Trematoda</taxon>
        <taxon>Digenea</taxon>
        <taxon>Plagiorchiida</taxon>
        <taxon>Echinostomata</taxon>
        <taxon>Echinostomatoidea</taxon>
        <taxon>Fasciolidae</taxon>
        <taxon>Fasciola</taxon>
    </lineage>
</organism>
<dbReference type="EMBL" id="SUNJ01011911">
    <property type="protein sequence ID" value="TPP58537.1"/>
    <property type="molecule type" value="Genomic_DNA"/>
</dbReference>
<protein>
    <submittedName>
        <fullName evidence="1">Uncharacterized protein</fullName>
    </submittedName>
</protein>